<keyword evidence="3 6" id="KW-0540">Nuclease</keyword>
<dbReference type="Proteomes" id="UP000002931">
    <property type="component" value="Unassembled WGS sequence"/>
</dbReference>
<evidence type="ECO:0000256" key="1">
    <source>
        <dbReference type="ARBA" id="ARBA00022490"/>
    </source>
</evidence>
<dbReference type="PANTHER" id="PTHR47649">
    <property type="entry name" value="RIBONUCLEASE D"/>
    <property type="match status" value="1"/>
</dbReference>
<dbReference type="AlphaFoldDB" id="A3VJY9"/>
<dbReference type="SUPFAM" id="SSF47819">
    <property type="entry name" value="HRDC-like"/>
    <property type="match status" value="2"/>
</dbReference>
<comment type="subcellular location">
    <subcellularLocation>
        <location evidence="6">Cytoplasm</location>
    </subcellularLocation>
</comment>
<dbReference type="InterPro" id="IPR010997">
    <property type="entry name" value="HRDC-like_sf"/>
</dbReference>
<comment type="catalytic activity">
    <reaction evidence="6">
        <text>Exonucleolytic cleavage that removes extra residues from the 3'-terminus of tRNA to produce 5'-mononucleotides.</text>
        <dbReference type="EC" id="3.1.13.5"/>
    </reaction>
</comment>
<dbReference type="PANTHER" id="PTHR47649:SF1">
    <property type="entry name" value="RIBONUCLEASE D"/>
    <property type="match status" value="1"/>
</dbReference>
<dbReference type="CDD" id="cd06142">
    <property type="entry name" value="RNaseD_exo"/>
    <property type="match status" value="1"/>
</dbReference>
<dbReference type="OrthoDB" id="9800549at2"/>
<dbReference type="eggNOG" id="COG0349">
    <property type="taxonomic scope" value="Bacteria"/>
</dbReference>
<reference evidence="8 9" key="1">
    <citation type="journal article" date="2010" name="J. Bacteriol.">
        <title>Genome sequences of Pelagibaca bermudensis HTCC2601T and Maritimibacter alkaliphilus HTCC2654T, the type strains of two marine Roseobacter genera.</title>
        <authorList>
            <person name="Thrash J.C."/>
            <person name="Cho J.C."/>
            <person name="Ferriera S."/>
            <person name="Johnson J."/>
            <person name="Vergin K.L."/>
            <person name="Giovannoni S.J."/>
        </authorList>
    </citation>
    <scope>NUCLEOTIDE SEQUENCE [LARGE SCALE GENOMIC DNA]</scope>
    <source>
        <strain evidence="8 9">HTCC2654</strain>
    </source>
</reference>
<name>A3VJY9_9RHOB</name>
<keyword evidence="1 6" id="KW-0963">Cytoplasm</keyword>
<proteinExistence type="inferred from homology"/>
<evidence type="ECO:0000313" key="9">
    <source>
        <dbReference type="Proteomes" id="UP000002931"/>
    </source>
</evidence>
<dbReference type="SMART" id="SM00474">
    <property type="entry name" value="35EXOc"/>
    <property type="match status" value="1"/>
</dbReference>
<keyword evidence="2 6" id="KW-0819">tRNA processing</keyword>
<comment type="similarity">
    <text evidence="6">Belongs to the RNase D family.</text>
</comment>
<dbReference type="HOGENOM" id="CLU_042387_0_0_5"/>
<dbReference type="InterPro" id="IPR051086">
    <property type="entry name" value="RNase_D-like"/>
</dbReference>
<dbReference type="GO" id="GO:0003676">
    <property type="term" value="F:nucleic acid binding"/>
    <property type="evidence" value="ECO:0007669"/>
    <property type="project" value="InterPro"/>
</dbReference>
<keyword evidence="5 6" id="KW-0269">Exonuclease</keyword>
<evidence type="ECO:0000256" key="6">
    <source>
        <dbReference type="HAMAP-Rule" id="MF_01899"/>
    </source>
</evidence>
<evidence type="ECO:0000313" key="8">
    <source>
        <dbReference type="EMBL" id="EAQ11495.1"/>
    </source>
</evidence>
<evidence type="ECO:0000256" key="3">
    <source>
        <dbReference type="ARBA" id="ARBA00022722"/>
    </source>
</evidence>
<dbReference type="SUPFAM" id="SSF53098">
    <property type="entry name" value="Ribonuclease H-like"/>
    <property type="match status" value="1"/>
</dbReference>
<dbReference type="Gene3D" id="1.10.150.80">
    <property type="entry name" value="HRDC domain"/>
    <property type="match status" value="1"/>
</dbReference>
<protein>
    <recommendedName>
        <fullName evidence="6">Ribonuclease D</fullName>
        <shortName evidence="6">RNase D</shortName>
        <ecNumber evidence="6">3.1.13.5</ecNumber>
    </recommendedName>
</protein>
<dbReference type="GO" id="GO:0008408">
    <property type="term" value="F:3'-5' exonuclease activity"/>
    <property type="evidence" value="ECO:0007669"/>
    <property type="project" value="InterPro"/>
</dbReference>
<accession>A3VJY9</accession>
<dbReference type="NCBIfam" id="TIGR01388">
    <property type="entry name" value="rnd"/>
    <property type="match status" value="1"/>
</dbReference>
<dbReference type="InterPro" id="IPR002562">
    <property type="entry name" value="3'-5'_exonuclease_dom"/>
</dbReference>
<feature type="domain" description="HRDC" evidence="7">
    <location>
        <begin position="213"/>
        <end position="294"/>
    </location>
</feature>
<dbReference type="GO" id="GO:0005737">
    <property type="term" value="C:cytoplasm"/>
    <property type="evidence" value="ECO:0007669"/>
    <property type="project" value="UniProtKB-SubCell"/>
</dbReference>
<dbReference type="PROSITE" id="PS50967">
    <property type="entry name" value="HRDC"/>
    <property type="match status" value="1"/>
</dbReference>
<keyword evidence="9" id="KW-1185">Reference proteome</keyword>
<dbReference type="GO" id="GO:0033890">
    <property type="term" value="F:ribonuclease D activity"/>
    <property type="evidence" value="ECO:0007669"/>
    <property type="project" value="UniProtKB-UniRule"/>
</dbReference>
<evidence type="ECO:0000259" key="7">
    <source>
        <dbReference type="PROSITE" id="PS50967"/>
    </source>
</evidence>
<sequence length="387" mass="43253">MKTITTTEALADYCRRAATFPYVTVDTEFLRERTYYSKLCLVQLAVMGDDDEVDAVLVDPLADGLSLEPLYELFRDEGVVKVFHAARQDLEIFYVDAGLIPSPLFDTQVAAMVCGFGDQAGYETLVRKIAKAQLDKSSRFTDWSRRPLTDAQKKYAIGDVTHLRVIYEFLKAQLEETGRAKWVKEELSVLTDPDTYTVDPDEAWKRVKTRTNSARFLAIVRELARFRETYAQERNIPRSRVYKDDALMELASTKPKDMGELGRSRLLLREARKGEVAEGILAAVQAGLDCPQEDLPKVEKDGRDKLQVNPALADLLRVLLKARCEETGVAQKLIASAADLDLLAAGKRSVPALKGWRAEVFGKDALRLCDGELALGVKGQSVQVIET</sequence>
<organism evidence="8 9">
    <name type="scientific">Maritimibacter alkaliphilus HTCC2654</name>
    <dbReference type="NCBI Taxonomy" id="314271"/>
    <lineage>
        <taxon>Bacteria</taxon>
        <taxon>Pseudomonadati</taxon>
        <taxon>Pseudomonadota</taxon>
        <taxon>Alphaproteobacteria</taxon>
        <taxon>Rhodobacterales</taxon>
        <taxon>Roseobacteraceae</taxon>
        <taxon>Maritimibacter</taxon>
    </lineage>
</organism>
<dbReference type="EC" id="3.1.13.5" evidence="6"/>
<dbReference type="InterPro" id="IPR002121">
    <property type="entry name" value="HRDC_dom"/>
</dbReference>
<dbReference type="Pfam" id="PF00570">
    <property type="entry name" value="HRDC"/>
    <property type="match status" value="1"/>
</dbReference>
<dbReference type="InterPro" id="IPR006292">
    <property type="entry name" value="RNase_D"/>
</dbReference>
<evidence type="ECO:0000256" key="2">
    <source>
        <dbReference type="ARBA" id="ARBA00022694"/>
    </source>
</evidence>
<dbReference type="InterPro" id="IPR036397">
    <property type="entry name" value="RNaseH_sf"/>
</dbReference>
<dbReference type="HAMAP" id="MF_01899">
    <property type="entry name" value="RNase_D"/>
    <property type="match status" value="1"/>
</dbReference>
<dbReference type="Pfam" id="PF01612">
    <property type="entry name" value="DNA_pol_A_exo1"/>
    <property type="match status" value="1"/>
</dbReference>
<dbReference type="GO" id="GO:0000166">
    <property type="term" value="F:nucleotide binding"/>
    <property type="evidence" value="ECO:0007669"/>
    <property type="project" value="InterPro"/>
</dbReference>
<dbReference type="Gene3D" id="3.30.420.10">
    <property type="entry name" value="Ribonuclease H-like superfamily/Ribonuclease H"/>
    <property type="match status" value="1"/>
</dbReference>
<dbReference type="InterPro" id="IPR044876">
    <property type="entry name" value="HRDC_dom_sf"/>
</dbReference>
<comment type="function">
    <text evidence="6">Exonuclease involved in the 3' processing of various precursor tRNAs. Initiates hydrolysis at the 3'-terminus of an RNA molecule and releases 5'-mononucleotides.</text>
</comment>
<dbReference type="STRING" id="314271.RB2654_02000"/>
<dbReference type="RefSeq" id="WP_008328204.1">
    <property type="nucleotide sequence ID" value="NZ_CH902578.1"/>
</dbReference>
<dbReference type="GO" id="GO:0042780">
    <property type="term" value="P:tRNA 3'-end processing"/>
    <property type="evidence" value="ECO:0007669"/>
    <property type="project" value="UniProtKB-UniRule"/>
</dbReference>
<keyword evidence="4 6" id="KW-0378">Hydrolase</keyword>
<evidence type="ECO:0000256" key="4">
    <source>
        <dbReference type="ARBA" id="ARBA00022801"/>
    </source>
</evidence>
<comment type="caution">
    <text evidence="8">The sequence shown here is derived from an EMBL/GenBank/DDBJ whole genome shotgun (WGS) entry which is preliminary data.</text>
</comment>
<comment type="cofactor">
    <cofactor evidence="6">
        <name>a divalent metal cation</name>
        <dbReference type="ChEBI" id="CHEBI:60240"/>
    </cofactor>
</comment>
<gene>
    <name evidence="6" type="primary">rnd</name>
    <name evidence="8" type="ORF">RB2654_02000</name>
</gene>
<dbReference type="EMBL" id="AAMT01000015">
    <property type="protein sequence ID" value="EAQ11495.1"/>
    <property type="molecule type" value="Genomic_DNA"/>
</dbReference>
<evidence type="ECO:0000256" key="5">
    <source>
        <dbReference type="ARBA" id="ARBA00022839"/>
    </source>
</evidence>
<dbReference type="InterPro" id="IPR012337">
    <property type="entry name" value="RNaseH-like_sf"/>
</dbReference>